<feature type="compositionally biased region" description="Basic and acidic residues" evidence="1">
    <location>
        <begin position="1"/>
        <end position="13"/>
    </location>
</feature>
<keyword evidence="3" id="KW-1185">Reference proteome</keyword>
<dbReference type="InParanoid" id="A0A1E5RHQ1"/>
<dbReference type="Proteomes" id="UP000095728">
    <property type="component" value="Unassembled WGS sequence"/>
</dbReference>
<reference evidence="3" key="1">
    <citation type="journal article" date="2016" name="Genome Announc.">
        <title>Genome sequences of three species of Hanseniaspora isolated from spontaneous wine fermentations.</title>
        <authorList>
            <person name="Sternes P.R."/>
            <person name="Lee D."/>
            <person name="Kutyna D.R."/>
            <person name="Borneman A.R."/>
        </authorList>
    </citation>
    <scope>NUCLEOTIDE SEQUENCE [LARGE SCALE GENOMIC DNA]</scope>
    <source>
        <strain evidence="3">AWRI3579</strain>
    </source>
</reference>
<organism evidence="2 3">
    <name type="scientific">Hanseniaspora osmophila</name>
    <dbReference type="NCBI Taxonomy" id="56408"/>
    <lineage>
        <taxon>Eukaryota</taxon>
        <taxon>Fungi</taxon>
        <taxon>Dikarya</taxon>
        <taxon>Ascomycota</taxon>
        <taxon>Saccharomycotina</taxon>
        <taxon>Saccharomycetes</taxon>
        <taxon>Saccharomycodales</taxon>
        <taxon>Saccharomycodaceae</taxon>
        <taxon>Hanseniaspora</taxon>
    </lineage>
</organism>
<sequence>MGIFDRKKSDAGNKHKHTKSNSSGEAHAPDVKLTKDDVNHFKVRTASVHDPILSAVQEDQPFQEIGGNPNDPNARKSYLSMLNQGEMDPNEQYLNPDGTINTDAEGAENPRRSYHLTDVFGQPIVTPDISNPTRERDERPLDTIKSFEYAISGDPSWAQNLETQQYGFRVRPDFHLNFQQPQEISYDEEGNPIPQESPYGYNNNNPSGMMTEEQGVYVPSSSTPEVNLGKKKKKGLFGRKKKEKINVEN</sequence>
<dbReference type="OrthoDB" id="5330253at2759"/>
<feature type="compositionally biased region" description="Basic residues" evidence="1">
    <location>
        <begin position="229"/>
        <end position="243"/>
    </location>
</feature>
<accession>A0A1E5RHQ1</accession>
<dbReference type="PANTHER" id="PTHR28186:SF1">
    <property type="entry name" value="MEIOTICALLY UP-REGULATED GENE 9 PROTEIN"/>
    <property type="match status" value="1"/>
</dbReference>
<gene>
    <name evidence="2" type="ORF">AWRI3579_g1029</name>
</gene>
<protein>
    <submittedName>
        <fullName evidence="2">Uncharacterized protein</fullName>
    </submittedName>
</protein>
<proteinExistence type="predicted"/>
<feature type="region of interest" description="Disordered" evidence="1">
    <location>
        <begin position="186"/>
        <end position="249"/>
    </location>
</feature>
<dbReference type="EMBL" id="LPNM01000006">
    <property type="protein sequence ID" value="OEJ86432.1"/>
    <property type="molecule type" value="Genomic_DNA"/>
</dbReference>
<evidence type="ECO:0000256" key="1">
    <source>
        <dbReference type="SAM" id="MobiDB-lite"/>
    </source>
</evidence>
<evidence type="ECO:0000313" key="2">
    <source>
        <dbReference type="EMBL" id="OEJ86432.1"/>
    </source>
</evidence>
<dbReference type="InterPro" id="IPR018809">
    <property type="entry name" value="DUF2406"/>
</dbReference>
<evidence type="ECO:0000313" key="3">
    <source>
        <dbReference type="Proteomes" id="UP000095728"/>
    </source>
</evidence>
<feature type="region of interest" description="Disordered" evidence="1">
    <location>
        <begin position="1"/>
        <end position="33"/>
    </location>
</feature>
<name>A0A1E5RHQ1_9ASCO</name>
<dbReference type="PANTHER" id="PTHR28186">
    <property type="entry name" value="MEIOTICALLY UP-REGULATED GENE 9 PROTEIN"/>
    <property type="match status" value="1"/>
</dbReference>
<dbReference type="AlphaFoldDB" id="A0A1E5RHQ1"/>
<comment type="caution">
    <text evidence="2">The sequence shown here is derived from an EMBL/GenBank/DDBJ whole genome shotgun (WGS) entry which is preliminary data.</text>
</comment>
<feature type="region of interest" description="Disordered" evidence="1">
    <location>
        <begin position="52"/>
        <end position="139"/>
    </location>
</feature>
<dbReference type="FunCoup" id="A0A1E5RHQ1">
    <property type="interactions" value="63"/>
</dbReference>
<dbReference type="Pfam" id="PF10295">
    <property type="entry name" value="DUF2406"/>
    <property type="match status" value="1"/>
</dbReference>